<dbReference type="Proteomes" id="UP000294575">
    <property type="component" value="Unassembled WGS sequence"/>
</dbReference>
<dbReference type="GO" id="GO:1990281">
    <property type="term" value="C:efflux pump complex"/>
    <property type="evidence" value="ECO:0007669"/>
    <property type="project" value="TreeGrafter"/>
</dbReference>
<evidence type="ECO:0000259" key="7">
    <source>
        <dbReference type="Pfam" id="PF25954"/>
    </source>
</evidence>
<evidence type="ECO:0000313" key="9">
    <source>
        <dbReference type="EMBL" id="TDQ36167.1"/>
    </source>
</evidence>
<reference evidence="9 10" key="1">
    <citation type="submission" date="2019-03" db="EMBL/GenBank/DDBJ databases">
        <title>Genomic Encyclopedia of Type Strains, Phase IV (KMG-IV): sequencing the most valuable type-strain genomes for metagenomic binning, comparative biology and taxonomic classification.</title>
        <authorList>
            <person name="Goeker M."/>
        </authorList>
    </citation>
    <scope>NUCLEOTIDE SEQUENCE [LARGE SCALE GENOMIC DNA]</scope>
    <source>
        <strain evidence="9 10">DSM 28679</strain>
    </source>
</reference>
<dbReference type="Pfam" id="PF25917">
    <property type="entry name" value="BSH_RND"/>
    <property type="match status" value="1"/>
</dbReference>
<dbReference type="EMBL" id="SNYK01000014">
    <property type="protein sequence ID" value="TDQ36167.1"/>
    <property type="molecule type" value="Genomic_DNA"/>
</dbReference>
<dbReference type="GO" id="GO:0015562">
    <property type="term" value="F:efflux transmembrane transporter activity"/>
    <property type="evidence" value="ECO:0007669"/>
    <property type="project" value="TreeGrafter"/>
</dbReference>
<evidence type="ECO:0000259" key="8">
    <source>
        <dbReference type="Pfam" id="PF25967"/>
    </source>
</evidence>
<dbReference type="Gene3D" id="2.40.420.20">
    <property type="match status" value="1"/>
</dbReference>
<evidence type="ECO:0000256" key="1">
    <source>
        <dbReference type="ARBA" id="ARBA00004196"/>
    </source>
</evidence>
<evidence type="ECO:0000256" key="5">
    <source>
        <dbReference type="SAM" id="Coils"/>
    </source>
</evidence>
<dbReference type="PANTHER" id="PTHR30469">
    <property type="entry name" value="MULTIDRUG RESISTANCE PROTEIN MDTA"/>
    <property type="match status" value="1"/>
</dbReference>
<evidence type="ECO:0000256" key="2">
    <source>
        <dbReference type="ARBA" id="ARBA00009477"/>
    </source>
</evidence>
<dbReference type="InterPro" id="IPR058625">
    <property type="entry name" value="MdtA-like_BSH"/>
</dbReference>
<name>A0A4V3D4G6_9GAMM</name>
<dbReference type="Pfam" id="PF25954">
    <property type="entry name" value="Beta-barrel_RND_2"/>
    <property type="match status" value="1"/>
</dbReference>
<feature type="coiled-coil region" evidence="5">
    <location>
        <begin position="85"/>
        <end position="131"/>
    </location>
</feature>
<dbReference type="InterPro" id="IPR058627">
    <property type="entry name" value="MdtA-like_C"/>
</dbReference>
<keyword evidence="3" id="KW-0813">Transport</keyword>
<dbReference type="InterPro" id="IPR006143">
    <property type="entry name" value="RND_pump_MFP"/>
</dbReference>
<dbReference type="AlphaFoldDB" id="A0A4V3D4G6"/>
<feature type="domain" description="CusB-like beta-barrel" evidence="7">
    <location>
        <begin position="232"/>
        <end position="303"/>
    </location>
</feature>
<evidence type="ECO:0000313" key="10">
    <source>
        <dbReference type="Proteomes" id="UP000294575"/>
    </source>
</evidence>
<dbReference type="SUPFAM" id="SSF111369">
    <property type="entry name" value="HlyD-like secretion proteins"/>
    <property type="match status" value="1"/>
</dbReference>
<feature type="domain" description="Multidrug resistance protein MdtA-like barrel-sandwich hybrid" evidence="6">
    <location>
        <begin position="53"/>
        <end position="218"/>
    </location>
</feature>
<protein>
    <submittedName>
        <fullName evidence="9">HlyD family secretion protein</fullName>
    </submittedName>
</protein>
<evidence type="ECO:0000259" key="6">
    <source>
        <dbReference type="Pfam" id="PF25917"/>
    </source>
</evidence>
<keyword evidence="10" id="KW-1185">Reference proteome</keyword>
<dbReference type="NCBIfam" id="TIGR01730">
    <property type="entry name" value="RND_mfp"/>
    <property type="match status" value="1"/>
</dbReference>
<dbReference type="Gene3D" id="2.40.50.100">
    <property type="match status" value="1"/>
</dbReference>
<accession>A0A4V3D4G6</accession>
<organism evidence="9 10">
    <name type="scientific">Thiopseudomonas denitrificans</name>
    <dbReference type="NCBI Taxonomy" id="1501432"/>
    <lineage>
        <taxon>Bacteria</taxon>
        <taxon>Pseudomonadati</taxon>
        <taxon>Pseudomonadota</taxon>
        <taxon>Gammaproteobacteria</taxon>
        <taxon>Pseudomonadales</taxon>
        <taxon>Pseudomonadaceae</taxon>
        <taxon>Thiopseudomonas</taxon>
    </lineage>
</organism>
<comment type="caution">
    <text evidence="9">The sequence shown here is derived from an EMBL/GenBank/DDBJ whole genome shotgun (WGS) entry which is preliminary data.</text>
</comment>
<proteinExistence type="inferred from homology"/>
<dbReference type="Pfam" id="PF25967">
    <property type="entry name" value="RND-MFP_C"/>
    <property type="match status" value="1"/>
</dbReference>
<comment type="subcellular location">
    <subcellularLocation>
        <location evidence="1">Cell envelope</location>
    </subcellularLocation>
</comment>
<sequence length="387" mass="42653">MRRGLIIAGVVLLLVVLGREYWRGVEVQALELQLQPLQQWVVASGQVRNQSLARIGSEITGTVARRYVREGDQVQAGDPLISLRRDELQAQYEQAQTALVQLNSQLYPQARQSAQEARLAWQQAVREAERRKTLAGQGMISAEQAEQAAHLAQTRKTVLARAELAEQALQPGGNEEQLLQQRLRNARANLDKTEIVAPFAGKVQTRNVEPGDQVQPGKVLLEIARSDGLEIIAAVDEKHIAPLQLGQQAVVIADAWPGHELPASISFMAPAVDESSGTLDVHLQVEDGEQLLRLGMTVSVTVYTARKERALVVPRDYLQHDRNGWYVLILQDMQAERRPVQPGLQAGTQVELASGVQEGDLLLLPEAVPKKNRRLRLAQMPDSGAGQ</sequence>
<evidence type="ECO:0000256" key="4">
    <source>
        <dbReference type="ARBA" id="ARBA00023054"/>
    </source>
</evidence>
<dbReference type="Gene3D" id="1.10.287.470">
    <property type="entry name" value="Helix hairpin bin"/>
    <property type="match status" value="1"/>
</dbReference>
<gene>
    <name evidence="9" type="ORF">DFQ45_11434</name>
</gene>
<dbReference type="PANTHER" id="PTHR30469:SF15">
    <property type="entry name" value="HLYD FAMILY OF SECRETION PROTEINS"/>
    <property type="match status" value="1"/>
</dbReference>
<evidence type="ECO:0000256" key="3">
    <source>
        <dbReference type="ARBA" id="ARBA00022448"/>
    </source>
</evidence>
<feature type="domain" description="Multidrug resistance protein MdtA-like C-terminal permuted SH3" evidence="8">
    <location>
        <begin position="310"/>
        <end position="360"/>
    </location>
</feature>
<comment type="similarity">
    <text evidence="2">Belongs to the membrane fusion protein (MFP) (TC 8.A.1) family.</text>
</comment>
<keyword evidence="4 5" id="KW-0175">Coiled coil</keyword>
<dbReference type="Gene3D" id="2.40.30.170">
    <property type="match status" value="1"/>
</dbReference>
<dbReference type="InterPro" id="IPR058792">
    <property type="entry name" value="Beta-barrel_RND_2"/>
</dbReference>